<dbReference type="Gene3D" id="3.40.50.2300">
    <property type="match status" value="1"/>
</dbReference>
<feature type="domain" description="Response regulatory" evidence="7">
    <location>
        <begin position="275"/>
        <end position="393"/>
    </location>
</feature>
<feature type="compositionally biased region" description="Basic and acidic residues" evidence="5">
    <location>
        <begin position="1"/>
        <end position="16"/>
    </location>
</feature>
<dbReference type="InterPro" id="IPR005467">
    <property type="entry name" value="His_kinase_dom"/>
</dbReference>
<dbReference type="SUPFAM" id="SSF52172">
    <property type="entry name" value="CheY-like"/>
    <property type="match status" value="1"/>
</dbReference>
<name>A0ABW0KPL1_9BACT</name>
<dbReference type="SUPFAM" id="SSF55874">
    <property type="entry name" value="ATPase domain of HSP90 chaperone/DNA topoisomerase II/histidine kinase"/>
    <property type="match status" value="1"/>
</dbReference>
<keyword evidence="3 4" id="KW-0597">Phosphoprotein</keyword>
<reference evidence="9" key="1">
    <citation type="journal article" date="2019" name="Int. J. Syst. Evol. Microbiol.">
        <title>The Global Catalogue of Microorganisms (GCM) 10K type strain sequencing project: providing services to taxonomists for standard genome sequencing and annotation.</title>
        <authorList>
            <consortium name="The Broad Institute Genomics Platform"/>
            <consortium name="The Broad Institute Genome Sequencing Center for Infectious Disease"/>
            <person name="Wu L."/>
            <person name="Ma J."/>
        </authorList>
    </citation>
    <scope>NUCLEOTIDE SEQUENCE [LARGE SCALE GENOMIC DNA]</scope>
    <source>
        <strain evidence="9">CGMCC 4.1469</strain>
    </source>
</reference>
<dbReference type="Gene3D" id="1.10.287.130">
    <property type="match status" value="1"/>
</dbReference>
<evidence type="ECO:0000256" key="5">
    <source>
        <dbReference type="SAM" id="MobiDB-lite"/>
    </source>
</evidence>
<dbReference type="PROSITE" id="PS50109">
    <property type="entry name" value="HIS_KIN"/>
    <property type="match status" value="1"/>
</dbReference>
<proteinExistence type="predicted"/>
<dbReference type="Pfam" id="PF00512">
    <property type="entry name" value="HisKA"/>
    <property type="match status" value="1"/>
</dbReference>
<dbReference type="EMBL" id="JBHSMQ010000003">
    <property type="protein sequence ID" value="MFC5455294.1"/>
    <property type="molecule type" value="Genomic_DNA"/>
</dbReference>
<evidence type="ECO:0000256" key="2">
    <source>
        <dbReference type="ARBA" id="ARBA00012438"/>
    </source>
</evidence>
<protein>
    <recommendedName>
        <fullName evidence="2">histidine kinase</fullName>
        <ecNumber evidence="2">2.7.13.3</ecNumber>
    </recommendedName>
</protein>
<comment type="catalytic activity">
    <reaction evidence="1">
        <text>ATP + protein L-histidine = ADP + protein N-phospho-L-histidine.</text>
        <dbReference type="EC" id="2.7.13.3"/>
    </reaction>
</comment>
<dbReference type="EC" id="2.7.13.3" evidence="2"/>
<dbReference type="SUPFAM" id="SSF47384">
    <property type="entry name" value="Homodimeric domain of signal transducing histidine kinase"/>
    <property type="match status" value="1"/>
</dbReference>
<dbReference type="SMART" id="SM00388">
    <property type="entry name" value="HisKA"/>
    <property type="match status" value="1"/>
</dbReference>
<dbReference type="CDD" id="cd00082">
    <property type="entry name" value="HisKA"/>
    <property type="match status" value="1"/>
</dbReference>
<dbReference type="InterPro" id="IPR036890">
    <property type="entry name" value="HATPase_C_sf"/>
</dbReference>
<evidence type="ECO:0000256" key="1">
    <source>
        <dbReference type="ARBA" id="ARBA00000085"/>
    </source>
</evidence>
<evidence type="ECO:0000259" key="7">
    <source>
        <dbReference type="PROSITE" id="PS50110"/>
    </source>
</evidence>
<evidence type="ECO:0000313" key="9">
    <source>
        <dbReference type="Proteomes" id="UP001596052"/>
    </source>
</evidence>
<comment type="caution">
    <text evidence="8">The sequence shown here is derived from an EMBL/GenBank/DDBJ whole genome shotgun (WGS) entry which is preliminary data.</text>
</comment>
<dbReference type="InterPro" id="IPR011006">
    <property type="entry name" value="CheY-like_superfamily"/>
</dbReference>
<evidence type="ECO:0000256" key="3">
    <source>
        <dbReference type="ARBA" id="ARBA00022553"/>
    </source>
</evidence>
<dbReference type="InterPro" id="IPR036097">
    <property type="entry name" value="HisK_dim/P_sf"/>
</dbReference>
<evidence type="ECO:0000259" key="6">
    <source>
        <dbReference type="PROSITE" id="PS50109"/>
    </source>
</evidence>
<keyword evidence="9" id="KW-1185">Reference proteome</keyword>
<evidence type="ECO:0000256" key="4">
    <source>
        <dbReference type="PROSITE-ProRule" id="PRU00169"/>
    </source>
</evidence>
<dbReference type="InterPro" id="IPR003661">
    <property type="entry name" value="HisK_dim/P_dom"/>
</dbReference>
<dbReference type="PANTHER" id="PTHR43547:SF2">
    <property type="entry name" value="HYBRID SIGNAL TRANSDUCTION HISTIDINE KINASE C"/>
    <property type="match status" value="1"/>
</dbReference>
<gene>
    <name evidence="8" type="ORF">ACFQDI_10540</name>
</gene>
<dbReference type="RefSeq" id="WP_377166231.1">
    <property type="nucleotide sequence ID" value="NZ_JBHSMQ010000003.1"/>
</dbReference>
<dbReference type="Proteomes" id="UP001596052">
    <property type="component" value="Unassembled WGS sequence"/>
</dbReference>
<dbReference type="Gene3D" id="3.30.565.10">
    <property type="entry name" value="Histidine kinase-like ATPase, C-terminal domain"/>
    <property type="match status" value="1"/>
</dbReference>
<feature type="modified residue" description="4-aspartylphosphate" evidence="4">
    <location>
        <position position="324"/>
    </location>
</feature>
<dbReference type="PROSITE" id="PS50110">
    <property type="entry name" value="RESPONSE_REGULATORY"/>
    <property type="match status" value="1"/>
</dbReference>
<organism evidence="8 9">
    <name type="scientific">Prosthecobacter fluviatilis</name>
    <dbReference type="NCBI Taxonomy" id="445931"/>
    <lineage>
        <taxon>Bacteria</taxon>
        <taxon>Pseudomonadati</taxon>
        <taxon>Verrucomicrobiota</taxon>
        <taxon>Verrucomicrobiia</taxon>
        <taxon>Verrucomicrobiales</taxon>
        <taxon>Verrucomicrobiaceae</taxon>
        <taxon>Prosthecobacter</taxon>
    </lineage>
</organism>
<accession>A0ABW0KPL1</accession>
<dbReference type="CDD" id="cd17546">
    <property type="entry name" value="REC_hyHK_CKI1_RcsC-like"/>
    <property type="match status" value="1"/>
</dbReference>
<dbReference type="InterPro" id="IPR001789">
    <property type="entry name" value="Sig_transdc_resp-reg_receiver"/>
</dbReference>
<evidence type="ECO:0000313" key="8">
    <source>
        <dbReference type="EMBL" id="MFC5455294.1"/>
    </source>
</evidence>
<feature type="region of interest" description="Disordered" evidence="5">
    <location>
        <begin position="1"/>
        <end position="22"/>
    </location>
</feature>
<dbReference type="PANTHER" id="PTHR43547">
    <property type="entry name" value="TWO-COMPONENT HISTIDINE KINASE"/>
    <property type="match status" value="1"/>
</dbReference>
<sequence>MNIDLDSPKARQDDPVRPGLSFTEGSAAEKNEFLGSMGHELRNPLANITAQVETLLEGIYGPLESPQKKAVAAIQDSARQLLQLIADVVDLGKIEAGVSVLSETPCLVADKCAGSLAVVAGLVQSRSIQVSSEVVPPELTVFADVNRLQQIMTELLSAAALSMQTGGRLRFRVSYGEGVLQLQTLGGISQPVPEPHHLLKRMGKVKPIGMALLQRLVKLHSGTFEVGEAAGQEVRMTIRLPMVLASATVPVREERLGDEATCREAPPPPLSRQPTILIADDQPALIFVTKNYLESVGFQVITARDGSEAIEQACALLPDLILMDVRMPVVDGLSAIRQIRASADPRTRSIAIVSLSGHASAADKEKCLAAGATAYLNKPFGVRELDRIISDHIRLARG</sequence>
<dbReference type="SMART" id="SM00448">
    <property type="entry name" value="REC"/>
    <property type="match status" value="1"/>
</dbReference>
<feature type="domain" description="Histidine kinase" evidence="6">
    <location>
        <begin position="36"/>
        <end position="244"/>
    </location>
</feature>
<dbReference type="Pfam" id="PF00072">
    <property type="entry name" value="Response_reg"/>
    <property type="match status" value="1"/>
</dbReference>